<sequence>MNGADLAAIICAVAFAVLVIALVITLLKVSKLIDATSATIRDTGDSLIPLLDELTETTKSTNKQLEKIDVITDNVVDATSNLASLINSFTTTIGGPLLRVGEIVKGVTGLLGKKKK</sequence>
<gene>
    <name evidence="2" type="ORF">UFOPK2373_00849</name>
</gene>
<dbReference type="InterPro" id="IPR009293">
    <property type="entry name" value="UPF0478"/>
</dbReference>
<accession>A0A6J6P094</accession>
<evidence type="ECO:0000313" key="2">
    <source>
        <dbReference type="EMBL" id="CAB4692037.1"/>
    </source>
</evidence>
<dbReference type="Pfam" id="PF06103">
    <property type="entry name" value="DUF948"/>
    <property type="match status" value="1"/>
</dbReference>
<proteinExistence type="predicted"/>
<dbReference type="EMBL" id="CAEZXL010000155">
    <property type="protein sequence ID" value="CAB4692037.1"/>
    <property type="molecule type" value="Genomic_DNA"/>
</dbReference>
<keyword evidence="1" id="KW-0812">Transmembrane</keyword>
<organism evidence="2">
    <name type="scientific">freshwater metagenome</name>
    <dbReference type="NCBI Taxonomy" id="449393"/>
    <lineage>
        <taxon>unclassified sequences</taxon>
        <taxon>metagenomes</taxon>
        <taxon>ecological metagenomes</taxon>
    </lineage>
</organism>
<evidence type="ECO:0000256" key="1">
    <source>
        <dbReference type="SAM" id="Phobius"/>
    </source>
</evidence>
<keyword evidence="1" id="KW-1133">Transmembrane helix</keyword>
<keyword evidence="1" id="KW-0472">Membrane</keyword>
<dbReference type="AlphaFoldDB" id="A0A6J6P094"/>
<feature type="transmembrane region" description="Helical" evidence="1">
    <location>
        <begin position="6"/>
        <end position="27"/>
    </location>
</feature>
<reference evidence="2" key="1">
    <citation type="submission" date="2020-05" db="EMBL/GenBank/DDBJ databases">
        <authorList>
            <person name="Chiriac C."/>
            <person name="Salcher M."/>
            <person name="Ghai R."/>
            <person name="Kavagutti S V."/>
        </authorList>
    </citation>
    <scope>NUCLEOTIDE SEQUENCE</scope>
</reference>
<name>A0A6J6P094_9ZZZZ</name>
<protein>
    <submittedName>
        <fullName evidence="2">Unannotated protein</fullName>
    </submittedName>
</protein>